<keyword evidence="3" id="KW-1185">Reference proteome</keyword>
<evidence type="ECO:0000256" key="1">
    <source>
        <dbReference type="SAM" id="MobiDB-lite"/>
    </source>
</evidence>
<protein>
    <submittedName>
        <fullName evidence="2">Uncharacterized protein</fullName>
    </submittedName>
</protein>
<comment type="caution">
    <text evidence="2">The sequence shown here is derived from an EMBL/GenBank/DDBJ whole genome shotgun (WGS) entry which is preliminary data.</text>
</comment>
<evidence type="ECO:0000313" key="3">
    <source>
        <dbReference type="Proteomes" id="UP000269945"/>
    </source>
</evidence>
<sequence length="54" mass="5558">MGFHRQEGTAVETSPRAQGCCCLPSQTTTPGLSADPASSQGSPTPRAPLTTALW</sequence>
<reference evidence="2 3" key="1">
    <citation type="submission" date="2018-10" db="EMBL/GenBank/DDBJ databases">
        <authorList>
            <person name="Ekblom R."/>
            <person name="Jareborg N."/>
        </authorList>
    </citation>
    <scope>NUCLEOTIDE SEQUENCE [LARGE SCALE GENOMIC DNA]</scope>
    <source>
        <tissue evidence="2">Muscle</tissue>
    </source>
</reference>
<organism evidence="2 3">
    <name type="scientific">Gulo gulo</name>
    <name type="common">Wolverine</name>
    <name type="synonym">Gluton</name>
    <dbReference type="NCBI Taxonomy" id="48420"/>
    <lineage>
        <taxon>Eukaryota</taxon>
        <taxon>Metazoa</taxon>
        <taxon>Chordata</taxon>
        <taxon>Craniata</taxon>
        <taxon>Vertebrata</taxon>
        <taxon>Euteleostomi</taxon>
        <taxon>Mammalia</taxon>
        <taxon>Eutheria</taxon>
        <taxon>Laurasiatheria</taxon>
        <taxon>Carnivora</taxon>
        <taxon>Caniformia</taxon>
        <taxon>Musteloidea</taxon>
        <taxon>Mustelidae</taxon>
        <taxon>Guloninae</taxon>
        <taxon>Gulo</taxon>
    </lineage>
</organism>
<feature type="region of interest" description="Disordered" evidence="1">
    <location>
        <begin position="1"/>
        <end position="54"/>
    </location>
</feature>
<dbReference type="EMBL" id="CYRY02042498">
    <property type="protein sequence ID" value="VCX34315.1"/>
    <property type="molecule type" value="Genomic_DNA"/>
</dbReference>
<dbReference type="Proteomes" id="UP000269945">
    <property type="component" value="Unassembled WGS sequence"/>
</dbReference>
<feature type="compositionally biased region" description="Polar residues" evidence="1">
    <location>
        <begin position="24"/>
        <end position="43"/>
    </location>
</feature>
<evidence type="ECO:0000313" key="2">
    <source>
        <dbReference type="EMBL" id="VCX34315.1"/>
    </source>
</evidence>
<proteinExistence type="predicted"/>
<name>A0A9X9M4H1_GULGU</name>
<dbReference type="AlphaFoldDB" id="A0A9X9M4H1"/>
<gene>
    <name evidence="2" type="ORF">BN2614_LOCUS10</name>
</gene>
<accession>A0A9X9M4H1</accession>